<dbReference type="Proteomes" id="UP000572268">
    <property type="component" value="Unassembled WGS sequence"/>
</dbReference>
<dbReference type="PROSITE" id="PS50297">
    <property type="entry name" value="ANK_REP_REGION"/>
    <property type="match status" value="2"/>
</dbReference>
<comment type="caution">
    <text evidence="5">The sequence shown here is derived from an EMBL/GenBank/DDBJ whole genome shotgun (WGS) entry which is preliminary data.</text>
</comment>
<dbReference type="Pfam" id="PF12796">
    <property type="entry name" value="Ank_2"/>
    <property type="match status" value="1"/>
</dbReference>
<dbReference type="AlphaFoldDB" id="A0A7J6LR18"/>
<dbReference type="InterPro" id="IPR036770">
    <property type="entry name" value="Ankyrin_rpt-contain_sf"/>
</dbReference>
<name>A0A7J6LR18_PEROL</name>
<organism evidence="5 6">
    <name type="scientific">Perkinsus olseni</name>
    <name type="common">Perkinsus atlanticus</name>
    <dbReference type="NCBI Taxonomy" id="32597"/>
    <lineage>
        <taxon>Eukaryota</taxon>
        <taxon>Sar</taxon>
        <taxon>Alveolata</taxon>
        <taxon>Perkinsozoa</taxon>
        <taxon>Perkinsea</taxon>
        <taxon>Perkinsida</taxon>
        <taxon>Perkinsidae</taxon>
        <taxon>Perkinsus</taxon>
    </lineage>
</organism>
<dbReference type="InterPro" id="IPR050889">
    <property type="entry name" value="Dendritic_Spine_Reg/Scaffold"/>
</dbReference>
<evidence type="ECO:0000256" key="2">
    <source>
        <dbReference type="ARBA" id="ARBA00023043"/>
    </source>
</evidence>
<evidence type="ECO:0000313" key="5">
    <source>
        <dbReference type="EMBL" id="KAF4661321.1"/>
    </source>
</evidence>
<evidence type="ECO:0000256" key="1">
    <source>
        <dbReference type="ARBA" id="ARBA00022737"/>
    </source>
</evidence>
<dbReference type="Gene3D" id="1.25.40.20">
    <property type="entry name" value="Ankyrin repeat-containing domain"/>
    <property type="match status" value="1"/>
</dbReference>
<dbReference type="PANTHER" id="PTHR24166">
    <property type="entry name" value="ROLLING PEBBLES, ISOFORM B"/>
    <property type="match status" value="1"/>
</dbReference>
<protein>
    <submittedName>
        <fullName evidence="5">Uncharacterized protein</fullName>
    </submittedName>
</protein>
<dbReference type="PANTHER" id="PTHR24166:SF48">
    <property type="entry name" value="PROTEIN VAPYRIN"/>
    <property type="match status" value="1"/>
</dbReference>
<feature type="repeat" description="ANK" evidence="3">
    <location>
        <begin position="301"/>
        <end position="333"/>
    </location>
</feature>
<feature type="region of interest" description="Disordered" evidence="4">
    <location>
        <begin position="61"/>
        <end position="91"/>
    </location>
</feature>
<dbReference type="EMBL" id="JABANN010000358">
    <property type="protein sequence ID" value="KAF4661321.1"/>
    <property type="molecule type" value="Genomic_DNA"/>
</dbReference>
<keyword evidence="2 3" id="KW-0040">ANK repeat</keyword>
<evidence type="ECO:0000256" key="3">
    <source>
        <dbReference type="PROSITE-ProRule" id="PRU00023"/>
    </source>
</evidence>
<reference evidence="5 6" key="1">
    <citation type="submission" date="2020-04" db="EMBL/GenBank/DDBJ databases">
        <title>Perkinsus olseni comparative genomics.</title>
        <authorList>
            <person name="Bogema D.R."/>
        </authorList>
    </citation>
    <scope>NUCLEOTIDE SEQUENCE [LARGE SCALE GENOMIC DNA]</scope>
    <source>
        <strain evidence="5">ATCC PRA-31</strain>
    </source>
</reference>
<evidence type="ECO:0000313" key="6">
    <source>
        <dbReference type="Proteomes" id="UP000572268"/>
    </source>
</evidence>
<proteinExistence type="predicted"/>
<dbReference type="SUPFAM" id="SSF48403">
    <property type="entry name" value="Ankyrin repeat"/>
    <property type="match status" value="1"/>
</dbReference>
<accession>A0A7J6LR18</accession>
<feature type="repeat" description="ANK" evidence="3">
    <location>
        <begin position="262"/>
        <end position="285"/>
    </location>
</feature>
<dbReference type="PROSITE" id="PS50088">
    <property type="entry name" value="ANK_REPEAT"/>
    <property type="match status" value="2"/>
</dbReference>
<dbReference type="SMART" id="SM00248">
    <property type="entry name" value="ANK"/>
    <property type="match status" value="4"/>
</dbReference>
<sequence>MGSAVASKLSFSRSREDPDVARKVVYGSPPECGVEYAKALAAQVEEDGMVGSIGLLVEELSRPGPRQRSPPPPPLALMDGQEEEEDGDSPAAATTTLALANEEATKMEENAMVLYSPLTPASPANPHDDSVRAKDRLAAAYELQLSPYSKAVRQLELVNYVEQATGDTFHSFEIIAAAEKLQVDAVRALLEAGADPNSLGPAVRVALDTRGGYTQSPIKGSSQVTALHVAAAVRKNRGDRVKDLIDTLVEYKADVMKVTPTNAETPLHLACYFGNAKAVKALLSHVGRKKIRGYVNLRSSWGHTALTLAASRGHGEVCELLLRNEADPTARVPSEGDRSAAEIALVSGFKKLSAKLGNAQPLPPIAVDVYSNVRRPSAKAAVEAAGGSQTDPDALWVKLEQPKSPTGMIWYNKLSGNYHVAENN</sequence>
<dbReference type="InterPro" id="IPR002110">
    <property type="entry name" value="Ankyrin_rpt"/>
</dbReference>
<keyword evidence="1" id="KW-0677">Repeat</keyword>
<evidence type="ECO:0000256" key="4">
    <source>
        <dbReference type="SAM" id="MobiDB-lite"/>
    </source>
</evidence>
<gene>
    <name evidence="5" type="ORF">FOL46_005768</name>
</gene>